<dbReference type="InterPro" id="IPR013216">
    <property type="entry name" value="Methyltransf_11"/>
</dbReference>
<proteinExistence type="predicted"/>
<dbReference type="AlphaFoldDB" id="A0A0S7BY61"/>
<dbReference type="PANTHER" id="PTHR43861:SF1">
    <property type="entry name" value="TRANS-ACONITATE 2-METHYLTRANSFERASE"/>
    <property type="match status" value="1"/>
</dbReference>
<gene>
    <name evidence="2" type="ORF">ATC1_131617</name>
</gene>
<dbReference type="GO" id="GO:0008757">
    <property type="term" value="F:S-adenosylmethionine-dependent methyltransferase activity"/>
    <property type="evidence" value="ECO:0007669"/>
    <property type="project" value="InterPro"/>
</dbReference>
<dbReference type="Pfam" id="PF08241">
    <property type="entry name" value="Methyltransf_11"/>
    <property type="match status" value="1"/>
</dbReference>
<protein>
    <submittedName>
        <fullName evidence="2">Protein containing methyltransferase domain</fullName>
    </submittedName>
</protein>
<accession>A0A0S7BY61</accession>
<evidence type="ECO:0000259" key="1">
    <source>
        <dbReference type="Pfam" id="PF08241"/>
    </source>
</evidence>
<dbReference type="CDD" id="cd02440">
    <property type="entry name" value="AdoMet_MTases"/>
    <property type="match status" value="1"/>
</dbReference>
<dbReference type="GO" id="GO:0032259">
    <property type="term" value="P:methylation"/>
    <property type="evidence" value="ECO:0007669"/>
    <property type="project" value="UniProtKB-KW"/>
</dbReference>
<organism evidence="2">
    <name type="scientific">Flexilinea flocculi</name>
    <dbReference type="NCBI Taxonomy" id="1678840"/>
    <lineage>
        <taxon>Bacteria</taxon>
        <taxon>Bacillati</taxon>
        <taxon>Chloroflexota</taxon>
        <taxon>Anaerolineae</taxon>
        <taxon>Anaerolineales</taxon>
        <taxon>Anaerolineaceae</taxon>
        <taxon>Flexilinea</taxon>
    </lineage>
</organism>
<feature type="domain" description="Methyltransferase type 11" evidence="1">
    <location>
        <begin position="19"/>
        <end position="103"/>
    </location>
</feature>
<dbReference type="SUPFAM" id="SSF53335">
    <property type="entry name" value="S-adenosyl-L-methionine-dependent methyltransferases"/>
    <property type="match status" value="1"/>
</dbReference>
<dbReference type="Gene3D" id="3.40.50.150">
    <property type="entry name" value="Vaccinia Virus protein VP39"/>
    <property type="match status" value="1"/>
</dbReference>
<sequence length="193" mass="21861">MTKRLVQLSGIPAHAAIADLGCGEGIVCEFLHRNGFEPTGVDLSKHFINSNEIKFIQADFLDLPLISNSFDAVMMECVLSIQNDLSTGLSEARRILKQSGLLLLSDLYLHSDQDSDCNLITMNQYLEIIRKMGFQIIQWEDHTRELRDLIFKILWEQDSIEPCCFPNGQHGMKGSRNLGYFILIGRKNAHTYG</sequence>
<keyword evidence="2" id="KW-0489">Methyltransferase</keyword>
<dbReference type="Proteomes" id="UP000053370">
    <property type="component" value="Unassembled WGS sequence"/>
</dbReference>
<dbReference type="PANTHER" id="PTHR43861">
    <property type="entry name" value="TRANS-ACONITATE 2-METHYLTRANSFERASE-RELATED"/>
    <property type="match status" value="1"/>
</dbReference>
<dbReference type="STRING" id="1678840.ATC1_131617"/>
<reference evidence="2" key="1">
    <citation type="journal article" date="2015" name="Genome Announc.">
        <title>Draft Genome Sequence of Anaerolineae Strain TC1, a Novel Isolate from a Methanogenic Wastewater Treatment System.</title>
        <authorList>
            <person name="Matsuura N."/>
            <person name="Tourlousse D.M."/>
            <person name="Sun L."/>
            <person name="Toyonaga M."/>
            <person name="Kuroda K."/>
            <person name="Ohashi A."/>
            <person name="Cruz R."/>
            <person name="Yamaguchi T."/>
            <person name="Sekiguchi Y."/>
        </authorList>
    </citation>
    <scope>NUCLEOTIDE SEQUENCE [LARGE SCALE GENOMIC DNA]</scope>
    <source>
        <strain evidence="2">TC1</strain>
    </source>
</reference>
<name>A0A0S7BY61_9CHLR</name>
<dbReference type="EMBL" id="DF968181">
    <property type="protein sequence ID" value="GAP41625.1"/>
    <property type="molecule type" value="Genomic_DNA"/>
</dbReference>
<keyword evidence="2" id="KW-0808">Transferase</keyword>
<keyword evidence="3" id="KW-1185">Reference proteome</keyword>
<dbReference type="InterPro" id="IPR029063">
    <property type="entry name" value="SAM-dependent_MTases_sf"/>
</dbReference>
<evidence type="ECO:0000313" key="3">
    <source>
        <dbReference type="Proteomes" id="UP000053370"/>
    </source>
</evidence>
<evidence type="ECO:0000313" key="2">
    <source>
        <dbReference type="EMBL" id="GAP41625.1"/>
    </source>
</evidence>